<sequence length="343" mass="37224">MSIRSLAAFALATGLVAAGPISAPQSKRNNNNIFGDKGFNGAVVNGFSGDGFNFADGFNNFNQQQQVIQIREENLQIIDNGRQQAVVQQVNEVLIVDQVNNGFNNDLNNLFRKSNFQNQRQEESSVLLVVQEIQVAIDDGRGNQFQQQVFAQSAVVANRGRDRTQTVMIFDSRTLVAADILGNNALDRIAFNGGVAGATDGFKGQAFPTKTAGVQLFGAKPTWSSVAADPAATLGGIWQGALQDLQDNENDEADNALNEQIAAQEKAALDEQKKAEEQAQKDAEQAAKDAEQQQQKDAEQAAKDAEQQQQEGEQKQEGEQQQQEAEQQKQAEADAAQNKTEKA</sequence>
<feature type="signal peptide" evidence="2">
    <location>
        <begin position="1"/>
        <end position="18"/>
    </location>
</feature>
<feature type="compositionally biased region" description="Basic and acidic residues" evidence="1">
    <location>
        <begin position="267"/>
        <end position="318"/>
    </location>
</feature>
<proteinExistence type="predicted"/>
<dbReference type="Proteomes" id="UP000813461">
    <property type="component" value="Unassembled WGS sequence"/>
</dbReference>
<gene>
    <name evidence="3" type="ORF">FB567DRAFT_538590</name>
</gene>
<dbReference type="OrthoDB" id="3933243at2759"/>
<evidence type="ECO:0000313" key="4">
    <source>
        <dbReference type="Proteomes" id="UP000813461"/>
    </source>
</evidence>
<comment type="caution">
    <text evidence="3">The sequence shown here is derived from an EMBL/GenBank/DDBJ whole genome shotgun (WGS) entry which is preliminary data.</text>
</comment>
<keyword evidence="4" id="KW-1185">Reference proteome</keyword>
<feature type="chain" id="PRO_5035482729" evidence="2">
    <location>
        <begin position="19"/>
        <end position="343"/>
    </location>
</feature>
<organism evidence="3 4">
    <name type="scientific">Paraphoma chrysanthemicola</name>
    <dbReference type="NCBI Taxonomy" id="798071"/>
    <lineage>
        <taxon>Eukaryota</taxon>
        <taxon>Fungi</taxon>
        <taxon>Dikarya</taxon>
        <taxon>Ascomycota</taxon>
        <taxon>Pezizomycotina</taxon>
        <taxon>Dothideomycetes</taxon>
        <taxon>Pleosporomycetidae</taxon>
        <taxon>Pleosporales</taxon>
        <taxon>Pleosporineae</taxon>
        <taxon>Phaeosphaeriaceae</taxon>
        <taxon>Paraphoma</taxon>
    </lineage>
</organism>
<evidence type="ECO:0000256" key="1">
    <source>
        <dbReference type="SAM" id="MobiDB-lite"/>
    </source>
</evidence>
<keyword evidence="2" id="KW-0732">Signal</keyword>
<reference evidence="3" key="1">
    <citation type="journal article" date="2021" name="Nat. Commun.">
        <title>Genetic determinants of endophytism in the Arabidopsis root mycobiome.</title>
        <authorList>
            <person name="Mesny F."/>
            <person name="Miyauchi S."/>
            <person name="Thiergart T."/>
            <person name="Pickel B."/>
            <person name="Atanasova L."/>
            <person name="Karlsson M."/>
            <person name="Huettel B."/>
            <person name="Barry K.W."/>
            <person name="Haridas S."/>
            <person name="Chen C."/>
            <person name="Bauer D."/>
            <person name="Andreopoulos W."/>
            <person name="Pangilinan J."/>
            <person name="LaButti K."/>
            <person name="Riley R."/>
            <person name="Lipzen A."/>
            <person name="Clum A."/>
            <person name="Drula E."/>
            <person name="Henrissat B."/>
            <person name="Kohler A."/>
            <person name="Grigoriev I.V."/>
            <person name="Martin F.M."/>
            <person name="Hacquard S."/>
        </authorList>
    </citation>
    <scope>NUCLEOTIDE SEQUENCE</scope>
    <source>
        <strain evidence="3">MPI-SDFR-AT-0120</strain>
    </source>
</reference>
<feature type="region of interest" description="Disordered" evidence="1">
    <location>
        <begin position="267"/>
        <end position="343"/>
    </location>
</feature>
<name>A0A8K0QW40_9PLEO</name>
<evidence type="ECO:0000313" key="3">
    <source>
        <dbReference type="EMBL" id="KAH7071662.1"/>
    </source>
</evidence>
<dbReference type="EMBL" id="JAGMVJ010000024">
    <property type="protein sequence ID" value="KAH7071662.1"/>
    <property type="molecule type" value="Genomic_DNA"/>
</dbReference>
<dbReference type="AlphaFoldDB" id="A0A8K0QW40"/>
<evidence type="ECO:0000256" key="2">
    <source>
        <dbReference type="SAM" id="SignalP"/>
    </source>
</evidence>
<protein>
    <submittedName>
        <fullName evidence="3">Uncharacterized protein</fullName>
    </submittedName>
</protein>
<accession>A0A8K0QW40</accession>